<dbReference type="PANTHER" id="PTHR22604">
    <property type="entry name" value="OXIDOREDUCTASES"/>
    <property type="match status" value="1"/>
</dbReference>
<evidence type="ECO:0000259" key="5">
    <source>
        <dbReference type="Pfam" id="PF22725"/>
    </source>
</evidence>
<dbReference type="GO" id="GO:0000166">
    <property type="term" value="F:nucleotide binding"/>
    <property type="evidence" value="ECO:0007669"/>
    <property type="project" value="InterPro"/>
</dbReference>
<dbReference type="AlphaFoldDB" id="A0A5C5TZ03"/>
<accession>A0A5C5TZ03</accession>
<feature type="domain" description="GFO/IDH/MocA-like oxidoreductase" evidence="5">
    <location>
        <begin position="207"/>
        <end position="323"/>
    </location>
</feature>
<dbReference type="Pfam" id="PF22725">
    <property type="entry name" value="GFO_IDH_MocA_C3"/>
    <property type="match status" value="1"/>
</dbReference>
<dbReference type="GO" id="GO:0016491">
    <property type="term" value="F:oxidoreductase activity"/>
    <property type="evidence" value="ECO:0007669"/>
    <property type="project" value="UniProtKB-KW"/>
</dbReference>
<evidence type="ECO:0000313" key="7">
    <source>
        <dbReference type="Proteomes" id="UP000315949"/>
    </source>
</evidence>
<name>A0A5C5TZ03_9GAMM</name>
<dbReference type="Gene3D" id="3.40.50.720">
    <property type="entry name" value="NAD(P)-binding Rossmann-like Domain"/>
    <property type="match status" value="1"/>
</dbReference>
<organism evidence="6 7">
    <name type="scientific">Luteimonas wenzhouensis</name>
    <dbReference type="NCBI Taxonomy" id="2599615"/>
    <lineage>
        <taxon>Bacteria</taxon>
        <taxon>Pseudomonadati</taxon>
        <taxon>Pseudomonadota</taxon>
        <taxon>Gammaproteobacteria</taxon>
        <taxon>Lysobacterales</taxon>
        <taxon>Lysobacteraceae</taxon>
        <taxon>Luteimonas</taxon>
    </lineage>
</organism>
<evidence type="ECO:0000259" key="4">
    <source>
        <dbReference type="Pfam" id="PF01408"/>
    </source>
</evidence>
<evidence type="ECO:0000256" key="2">
    <source>
        <dbReference type="ARBA" id="ARBA00023002"/>
    </source>
</evidence>
<keyword evidence="7" id="KW-1185">Reference proteome</keyword>
<dbReference type="SUPFAM" id="SSF51735">
    <property type="entry name" value="NAD(P)-binding Rossmann-fold domains"/>
    <property type="match status" value="1"/>
</dbReference>
<dbReference type="OrthoDB" id="9801953at2"/>
<evidence type="ECO:0000313" key="6">
    <source>
        <dbReference type="EMBL" id="TWT18907.1"/>
    </source>
</evidence>
<dbReference type="PRINTS" id="PR01775">
    <property type="entry name" value="GLFROXRDTASE"/>
</dbReference>
<dbReference type="Pfam" id="PF01408">
    <property type="entry name" value="GFO_IDH_MocA"/>
    <property type="match status" value="1"/>
</dbReference>
<proteinExistence type="inferred from homology"/>
<keyword evidence="2" id="KW-0560">Oxidoreductase</keyword>
<gene>
    <name evidence="6" type="ORF">FQY79_09760</name>
</gene>
<feature type="region of interest" description="Disordered" evidence="3">
    <location>
        <begin position="35"/>
        <end position="65"/>
    </location>
</feature>
<sequence length="399" mass="43436">MAMPGVRCPLRRSVGRGRRVARALASAGRRSVRAHWSCHADRPPSRLVRPGRPASRSGPGGAAMSGDRRLGVALCGLGMLSEHQIAPALEKTRHCRLAGLVSGSPDKVARFQARYGVPDDAVYGYHNMARMADNPDIDIVYVVTPNALHADHAIAAARAGKHVFCEKPLEVSVERCQAMIDACREAGTLLGTAYRCHYDPHHVECIRLARERVFGAPVVVQAAFSIDVGRADQWRLRHALAGGGALVDVGIYALQASRYLTGEEPVEVSAMASITDAEKYAEVDETLVWTARFPSGVLAHCATSFRAGGMQSLRVDCERGWFELDPAFFYDGNHGRRSDGVEIRHPPTDLFAAELDDFALSILEGRPARLPGEEGLRDVRIMQAIYEAARTGRRVRLGG</sequence>
<dbReference type="InterPro" id="IPR036291">
    <property type="entry name" value="NAD(P)-bd_dom_sf"/>
</dbReference>
<dbReference type="EMBL" id="VOHE01000004">
    <property type="protein sequence ID" value="TWT18907.1"/>
    <property type="molecule type" value="Genomic_DNA"/>
</dbReference>
<dbReference type="InterPro" id="IPR008354">
    <property type="entry name" value="Glc-Fru_OxRdtase_bac"/>
</dbReference>
<dbReference type="InterPro" id="IPR000683">
    <property type="entry name" value="Gfo/Idh/MocA-like_OxRdtase_N"/>
</dbReference>
<dbReference type="InterPro" id="IPR055170">
    <property type="entry name" value="GFO_IDH_MocA-like_dom"/>
</dbReference>
<evidence type="ECO:0000256" key="3">
    <source>
        <dbReference type="SAM" id="MobiDB-lite"/>
    </source>
</evidence>
<comment type="caution">
    <text evidence="6">The sequence shown here is derived from an EMBL/GenBank/DDBJ whole genome shotgun (WGS) entry which is preliminary data.</text>
</comment>
<dbReference type="SUPFAM" id="SSF55347">
    <property type="entry name" value="Glyceraldehyde-3-phosphate dehydrogenase-like, C-terminal domain"/>
    <property type="match status" value="1"/>
</dbReference>
<feature type="domain" description="Gfo/Idh/MocA-like oxidoreductase N-terminal" evidence="4">
    <location>
        <begin position="71"/>
        <end position="192"/>
    </location>
</feature>
<dbReference type="PANTHER" id="PTHR22604:SF105">
    <property type="entry name" value="TRANS-1,2-DIHYDROBENZENE-1,2-DIOL DEHYDROGENASE"/>
    <property type="match status" value="1"/>
</dbReference>
<reference evidence="6 7" key="1">
    <citation type="submission" date="2019-07" db="EMBL/GenBank/DDBJ databases">
        <title>Luteimonas sp. YD-1 nov., isolated from acidic soil.</title>
        <authorList>
            <person name="Zhou J."/>
        </authorList>
    </citation>
    <scope>NUCLEOTIDE SEQUENCE [LARGE SCALE GENOMIC DNA]</scope>
    <source>
        <strain evidence="6 7">YD-1</strain>
    </source>
</reference>
<dbReference type="Proteomes" id="UP000315949">
    <property type="component" value="Unassembled WGS sequence"/>
</dbReference>
<dbReference type="InterPro" id="IPR050984">
    <property type="entry name" value="Gfo/Idh/MocA_domain"/>
</dbReference>
<protein>
    <submittedName>
        <fullName evidence="6">Gfo/Idh/MocA family oxidoreductase</fullName>
    </submittedName>
</protein>
<evidence type="ECO:0000256" key="1">
    <source>
        <dbReference type="ARBA" id="ARBA00010928"/>
    </source>
</evidence>
<comment type="similarity">
    <text evidence="1">Belongs to the Gfo/Idh/MocA family.</text>
</comment>
<dbReference type="Gene3D" id="3.30.360.10">
    <property type="entry name" value="Dihydrodipicolinate Reductase, domain 2"/>
    <property type="match status" value="1"/>
</dbReference>